<gene>
    <name evidence="1" type="ORF">MORIYA_1256</name>
</gene>
<dbReference type="Proteomes" id="UP000250163">
    <property type="component" value="Chromosome MORIYA"/>
</dbReference>
<dbReference type="EMBL" id="LS483250">
    <property type="protein sequence ID" value="SQD77734.1"/>
    <property type="molecule type" value="Genomic_DNA"/>
</dbReference>
<protein>
    <submittedName>
        <fullName evidence="1">Uncharacterized protein</fullName>
    </submittedName>
</protein>
<proteinExistence type="predicted"/>
<evidence type="ECO:0000313" key="2">
    <source>
        <dbReference type="Proteomes" id="UP000250163"/>
    </source>
</evidence>
<keyword evidence="2" id="KW-1185">Reference proteome</keyword>
<reference evidence="2" key="1">
    <citation type="submission" date="2018-05" db="EMBL/GenBank/DDBJ databases">
        <authorList>
            <person name="Cea G.-C."/>
            <person name="William W."/>
        </authorList>
    </citation>
    <scope>NUCLEOTIDE SEQUENCE [LARGE SCALE GENOMIC DNA]</scope>
    <source>
        <strain evidence="2">DB21MT 5</strain>
    </source>
</reference>
<sequence length="39" mass="4314">MHVYSCTVGDIEVLNLVDLPGLDGNEKTNKTVFKHVTII</sequence>
<dbReference type="KEGG" id="mya:MORIYA_1256"/>
<organism evidence="1 2">
    <name type="scientific">Moritella yayanosii</name>
    <dbReference type="NCBI Taxonomy" id="69539"/>
    <lineage>
        <taxon>Bacteria</taxon>
        <taxon>Pseudomonadati</taxon>
        <taxon>Pseudomonadota</taxon>
        <taxon>Gammaproteobacteria</taxon>
        <taxon>Alteromonadales</taxon>
        <taxon>Moritellaceae</taxon>
        <taxon>Moritella</taxon>
    </lineage>
</organism>
<name>A0A330LL48_9GAMM</name>
<dbReference type="AlphaFoldDB" id="A0A330LL48"/>
<evidence type="ECO:0000313" key="1">
    <source>
        <dbReference type="EMBL" id="SQD77734.1"/>
    </source>
</evidence>
<accession>A0A330LL48</accession>